<protein>
    <recommendedName>
        <fullName evidence="2 7">Flagellar motor switch protein FliN</fullName>
    </recommendedName>
</protein>
<dbReference type="InterPro" id="IPR001172">
    <property type="entry name" value="FliN_T3SS_HrcQb"/>
</dbReference>
<dbReference type="InterPro" id="IPR012826">
    <property type="entry name" value="FliN"/>
</dbReference>
<keyword evidence="9" id="KW-0966">Cell projection</keyword>
<accession>A0ABS7VDZ6</accession>
<evidence type="ECO:0000256" key="4">
    <source>
        <dbReference type="ARBA" id="ARBA00022500"/>
    </source>
</evidence>
<keyword evidence="9" id="KW-0282">Flagellum</keyword>
<evidence type="ECO:0000256" key="2">
    <source>
        <dbReference type="ARBA" id="ARBA00021897"/>
    </source>
</evidence>
<proteinExistence type="inferred from homology"/>
<comment type="function">
    <text evidence="7">FliN is one of three proteins (FliG, FliN, FliM) that form the rotor-mounted switch complex (C ring), located at the base of the basal body. This complex interacts with the CheY and CheZ chemotaxis proteins, in addition to contacting components of the motor that determine the direction of flagellar rotation.</text>
</comment>
<dbReference type="PRINTS" id="PR00956">
    <property type="entry name" value="FLGMOTORFLIN"/>
</dbReference>
<reference evidence="9 10" key="1">
    <citation type="submission" date="2021-09" db="EMBL/GenBank/DDBJ databases">
        <title>Aeromonas schubertii isolated from Asian sea bass.</title>
        <authorList>
            <person name="Pinpimai K."/>
        </authorList>
    </citation>
    <scope>NUCLEOTIDE SEQUENCE [LARGE SCALE GENOMIC DNA]</scope>
    <source>
        <strain evidence="9 10">CHULA2021a</strain>
    </source>
</reference>
<evidence type="ECO:0000256" key="3">
    <source>
        <dbReference type="ARBA" id="ARBA00022475"/>
    </source>
</evidence>
<evidence type="ECO:0000256" key="7">
    <source>
        <dbReference type="RuleBase" id="RU362074"/>
    </source>
</evidence>
<keyword evidence="5 7" id="KW-0283">Flagellar rotation</keyword>
<gene>
    <name evidence="9" type="primary">lfiN</name>
    <name evidence="9" type="synonym">fliNL</name>
    <name evidence="9" type="ORF">LA374_12960</name>
</gene>
<feature type="domain" description="Flagellar motor switch protein FliN-like C-terminal" evidence="8">
    <location>
        <begin position="47"/>
        <end position="115"/>
    </location>
</feature>
<dbReference type="PANTHER" id="PTHR43484">
    <property type="match status" value="1"/>
</dbReference>
<comment type="subcellular location">
    <subcellularLocation>
        <location evidence="7">Cell membrane</location>
        <topology evidence="7">Peripheral membrane protein</topology>
        <orientation evidence="7">Cytoplasmic side</orientation>
    </subcellularLocation>
    <subcellularLocation>
        <location evidence="7">Bacterial flagellum basal body</location>
    </subcellularLocation>
</comment>
<dbReference type="InterPro" id="IPR001543">
    <property type="entry name" value="FliN-like_C"/>
</dbReference>
<evidence type="ECO:0000313" key="9">
    <source>
        <dbReference type="EMBL" id="MBZ6067109.1"/>
    </source>
</evidence>
<keyword evidence="7" id="KW-0975">Bacterial flagellum</keyword>
<keyword evidence="3 7" id="KW-1003">Cell membrane</keyword>
<dbReference type="RefSeq" id="WP_060587383.1">
    <property type="nucleotide sequence ID" value="NZ_CP013067.1"/>
</dbReference>
<evidence type="ECO:0000259" key="8">
    <source>
        <dbReference type="Pfam" id="PF01052"/>
    </source>
</evidence>
<dbReference type="PANTHER" id="PTHR43484:SF1">
    <property type="entry name" value="FLAGELLAR MOTOR SWITCH PROTEIN FLIN"/>
    <property type="match status" value="1"/>
</dbReference>
<dbReference type="EMBL" id="JAIRBT010000016">
    <property type="protein sequence ID" value="MBZ6067109.1"/>
    <property type="molecule type" value="Genomic_DNA"/>
</dbReference>
<keyword evidence="10" id="KW-1185">Reference proteome</keyword>
<keyword evidence="9" id="KW-0969">Cilium</keyword>
<dbReference type="Proteomes" id="UP000774958">
    <property type="component" value="Unassembled WGS sequence"/>
</dbReference>
<name>A0ABS7VDZ6_9GAMM</name>
<dbReference type="InterPro" id="IPR051469">
    <property type="entry name" value="FliN/MopA/SpaO"/>
</dbReference>
<keyword evidence="6 7" id="KW-0472">Membrane</keyword>
<keyword evidence="4 7" id="KW-0145">Chemotaxis</keyword>
<dbReference type="NCBIfam" id="TIGR02480">
    <property type="entry name" value="fliN"/>
    <property type="match status" value="1"/>
</dbReference>
<evidence type="ECO:0000256" key="1">
    <source>
        <dbReference type="ARBA" id="ARBA00009226"/>
    </source>
</evidence>
<dbReference type="Gene3D" id="2.30.330.10">
    <property type="entry name" value="SpoA-like"/>
    <property type="match status" value="1"/>
</dbReference>
<sequence>MSEEQNHDFLEFDGLDQLFDDELGLPDARQESVAQAATPPRDLSFFRHIPVKVTLEVASAEVSLGELMQVAPGAVIELDKMAGEALDVRVNGRLLARGEVVVVNGKYGLRLVEVLDTAMLGGAND</sequence>
<dbReference type="SUPFAM" id="SSF101801">
    <property type="entry name" value="Surface presentation of antigens (SPOA)"/>
    <property type="match status" value="1"/>
</dbReference>
<comment type="similarity">
    <text evidence="1 7">Belongs to the FliN/MopA/SpaO family.</text>
</comment>
<dbReference type="Pfam" id="PF01052">
    <property type="entry name" value="FliMN_C"/>
    <property type="match status" value="1"/>
</dbReference>
<evidence type="ECO:0000256" key="6">
    <source>
        <dbReference type="ARBA" id="ARBA00023136"/>
    </source>
</evidence>
<dbReference type="InterPro" id="IPR036429">
    <property type="entry name" value="SpoA-like_sf"/>
</dbReference>
<organism evidence="9 10">
    <name type="scientific">Aeromonas schubertii</name>
    <dbReference type="NCBI Taxonomy" id="652"/>
    <lineage>
        <taxon>Bacteria</taxon>
        <taxon>Pseudomonadati</taxon>
        <taxon>Pseudomonadota</taxon>
        <taxon>Gammaproteobacteria</taxon>
        <taxon>Aeromonadales</taxon>
        <taxon>Aeromonadaceae</taxon>
        <taxon>Aeromonas</taxon>
    </lineage>
</organism>
<evidence type="ECO:0000313" key="10">
    <source>
        <dbReference type="Proteomes" id="UP000774958"/>
    </source>
</evidence>
<evidence type="ECO:0000256" key="5">
    <source>
        <dbReference type="ARBA" id="ARBA00022779"/>
    </source>
</evidence>
<comment type="caution">
    <text evidence="9">The sequence shown here is derived from an EMBL/GenBank/DDBJ whole genome shotgun (WGS) entry which is preliminary data.</text>
</comment>